<dbReference type="Pfam" id="PF20159">
    <property type="entry name" value="YidB"/>
    <property type="match status" value="1"/>
</dbReference>
<dbReference type="SUPFAM" id="SSF140804">
    <property type="entry name" value="YidB-like"/>
    <property type="match status" value="1"/>
</dbReference>
<protein>
    <recommendedName>
        <fullName evidence="3">DUF937 domain-containing protein</fullName>
    </recommendedName>
</protein>
<dbReference type="RefSeq" id="WP_289271517.1">
    <property type="nucleotide sequence ID" value="NZ_OX365700.1"/>
</dbReference>
<dbReference type="InterPro" id="IPR027405">
    <property type="entry name" value="YidB-like"/>
</dbReference>
<dbReference type="Gene3D" id="1.10.10.690">
    <property type="entry name" value="YidB-like"/>
    <property type="match status" value="1"/>
</dbReference>
<dbReference type="EMBL" id="OX365700">
    <property type="protein sequence ID" value="CAI4034101.1"/>
    <property type="molecule type" value="Genomic_DNA"/>
</dbReference>
<evidence type="ECO:0000313" key="1">
    <source>
        <dbReference type="EMBL" id="CAI4034101.1"/>
    </source>
</evidence>
<name>A0AA86N3W7_9BACT</name>
<proteinExistence type="predicted"/>
<dbReference type="Proteomes" id="UP001179121">
    <property type="component" value="Chromosome"/>
</dbReference>
<gene>
    <name evidence="1" type="ORF">DNFV4_04545</name>
</gene>
<evidence type="ECO:0000313" key="2">
    <source>
        <dbReference type="Proteomes" id="UP001179121"/>
    </source>
</evidence>
<dbReference type="InterPro" id="IPR045372">
    <property type="entry name" value="YidB"/>
</dbReference>
<reference evidence="1" key="1">
    <citation type="submission" date="2022-10" db="EMBL/GenBank/DDBJ databases">
        <authorList>
            <person name="Koch H."/>
        </authorList>
    </citation>
    <scope>NUCLEOTIDE SEQUENCE</scope>
    <source>
        <strain evidence="1">DNF</strain>
    </source>
</reference>
<organism evidence="1 2">
    <name type="scientific">Nitrospira tepida</name>
    <dbReference type="NCBI Taxonomy" id="2973512"/>
    <lineage>
        <taxon>Bacteria</taxon>
        <taxon>Pseudomonadati</taxon>
        <taxon>Nitrospirota</taxon>
        <taxon>Nitrospiria</taxon>
        <taxon>Nitrospirales</taxon>
        <taxon>Nitrospiraceae</taxon>
        <taxon>Nitrospira</taxon>
    </lineage>
</organism>
<accession>A0AA86N3W7</accession>
<sequence>MGLFDQLAQTATSMLGQGDGKPDQLVQVMTQLLGKDSGIGGLNGLIQAFQKSGLSEIVNSWVSTGANLPISPEQVKQGLGGQLLQQLSAGTGLSPEACSSQLSSLLPTLVDSLTPEGKVPESNLLEQGLSLLRGKLG</sequence>
<dbReference type="AlphaFoldDB" id="A0AA86N3W7"/>
<dbReference type="KEGG" id="nti:DNFV4_04545"/>
<keyword evidence="2" id="KW-1185">Reference proteome</keyword>
<evidence type="ECO:0008006" key="3">
    <source>
        <dbReference type="Google" id="ProtNLM"/>
    </source>
</evidence>